<dbReference type="SUPFAM" id="SSF52540">
    <property type="entry name" value="P-loop containing nucleoside triphosphate hydrolases"/>
    <property type="match status" value="1"/>
</dbReference>
<dbReference type="PROSITE" id="PS00486">
    <property type="entry name" value="DNA_MISMATCH_REPAIR_2"/>
    <property type="match status" value="1"/>
</dbReference>
<dbReference type="GO" id="GO:0006298">
    <property type="term" value="P:mismatch repair"/>
    <property type="evidence" value="ECO:0007669"/>
    <property type="project" value="InterPro"/>
</dbReference>
<keyword evidence="8" id="KW-1185">Reference proteome</keyword>
<dbReference type="Gene3D" id="3.40.50.300">
    <property type="entry name" value="P-loop containing nucleotide triphosphate hydrolases"/>
    <property type="match status" value="1"/>
</dbReference>
<dbReference type="GO" id="GO:0030983">
    <property type="term" value="F:mismatched DNA binding"/>
    <property type="evidence" value="ECO:0007669"/>
    <property type="project" value="InterPro"/>
</dbReference>
<dbReference type="Pfam" id="PF00488">
    <property type="entry name" value="MutS_V"/>
    <property type="match status" value="2"/>
</dbReference>
<name>A0A1V9YIX5_ACHHY</name>
<sequence>MRNDIAKLSSHSIDSIYLFQRFINLQALELVGNMLGNVIDFEASKSEAFCVVRDGVSDELDSARDNIAEIEKILADMSIELANAYPEMRGIAVKFIPRVGYAISCPVVCPVPRSFVFQFEEGPQRYYKDTRCVALDERYGGMHRRILDLQQQLLLELYEALMGHEASFYDMIDMVSELDCFLSLARAARGFNFARPVLCNDVVFTAKAVRHPLQELTVESYIPNDISIDASTGFMNVLTGENGSGKSVFLKMVGVLQIMAQIGSFIPALEGLRQLHEITTGIAFWFSSNWSRHQAIHPSCDDGITSSFETVLLSHSSFTIDCNQIAAMLRHCDQRSLLLIDEYGKGTAAIDGVCLLTAVLKTLKAAILRNGGPKVLVTTHYLEIFHESCLKQQLGLREVHHIECHDQARVVDESSVISCFVLSSVPASATSKDKTQTVALYEAIPGIATSSNAFRCASAAGVDNRVLTRAQYVLDCRHSKTPLTPWVEQNERDEPFEALTRIFIDEAHWLTASDESLEALRAQTWAIRSTPNEMTT</sequence>
<evidence type="ECO:0000313" key="8">
    <source>
        <dbReference type="Proteomes" id="UP000243579"/>
    </source>
</evidence>
<evidence type="ECO:0000256" key="1">
    <source>
        <dbReference type="ARBA" id="ARBA00006271"/>
    </source>
</evidence>
<dbReference type="GO" id="GO:0140664">
    <property type="term" value="F:ATP-dependent DNA damage sensor activity"/>
    <property type="evidence" value="ECO:0007669"/>
    <property type="project" value="InterPro"/>
</dbReference>
<feature type="domain" description="DNA mismatch repair proteins mutS family" evidence="6">
    <location>
        <begin position="336"/>
        <end position="352"/>
    </location>
</feature>
<feature type="coiled-coil region" evidence="5">
    <location>
        <begin position="53"/>
        <end position="80"/>
    </location>
</feature>
<comment type="caution">
    <text evidence="7">The sequence shown here is derived from an EMBL/GenBank/DDBJ whole genome shotgun (WGS) entry which is preliminary data.</text>
</comment>
<dbReference type="InterPro" id="IPR036187">
    <property type="entry name" value="DNA_mismatch_repair_MutS_sf"/>
</dbReference>
<dbReference type="InterPro" id="IPR027417">
    <property type="entry name" value="P-loop_NTPase"/>
</dbReference>
<keyword evidence="3" id="KW-0067">ATP-binding</keyword>
<dbReference type="SMART" id="SM00534">
    <property type="entry name" value="MUTSac"/>
    <property type="match status" value="1"/>
</dbReference>
<dbReference type="STRING" id="1202772.A0A1V9YIX5"/>
<dbReference type="InterPro" id="IPR000432">
    <property type="entry name" value="DNA_mismatch_repair_MutS_C"/>
</dbReference>
<dbReference type="GO" id="GO:0005634">
    <property type="term" value="C:nucleus"/>
    <property type="evidence" value="ECO:0007669"/>
    <property type="project" value="TreeGrafter"/>
</dbReference>
<dbReference type="SUPFAM" id="SSF48334">
    <property type="entry name" value="DNA repair protein MutS, domain III"/>
    <property type="match status" value="1"/>
</dbReference>
<dbReference type="AlphaFoldDB" id="A0A1V9YIX5"/>
<gene>
    <name evidence="7" type="ORF">ACHHYP_11639</name>
</gene>
<dbReference type="OrthoDB" id="29596at2759"/>
<accession>A0A1V9YIX5</accession>
<evidence type="ECO:0000256" key="2">
    <source>
        <dbReference type="ARBA" id="ARBA00022741"/>
    </source>
</evidence>
<dbReference type="PANTHER" id="PTHR11361">
    <property type="entry name" value="DNA MISMATCH REPAIR PROTEIN MUTS FAMILY MEMBER"/>
    <property type="match status" value="1"/>
</dbReference>
<keyword evidence="5" id="KW-0175">Coiled coil</keyword>
<keyword evidence="4" id="KW-0238">DNA-binding</keyword>
<evidence type="ECO:0000256" key="4">
    <source>
        <dbReference type="ARBA" id="ARBA00023125"/>
    </source>
</evidence>
<protein>
    <submittedName>
        <fullName evidence="7">MutS-like protein</fullName>
    </submittedName>
</protein>
<dbReference type="InterPro" id="IPR045076">
    <property type="entry name" value="MutS"/>
</dbReference>
<dbReference type="Gene3D" id="1.10.1420.10">
    <property type="match status" value="2"/>
</dbReference>
<evidence type="ECO:0000313" key="7">
    <source>
        <dbReference type="EMBL" id="OQR85627.1"/>
    </source>
</evidence>
<evidence type="ECO:0000259" key="6">
    <source>
        <dbReference type="PROSITE" id="PS00486"/>
    </source>
</evidence>
<proteinExistence type="inferred from homology"/>
<dbReference type="EMBL" id="JNBR01001647">
    <property type="protein sequence ID" value="OQR85627.1"/>
    <property type="molecule type" value="Genomic_DNA"/>
</dbReference>
<evidence type="ECO:0000256" key="3">
    <source>
        <dbReference type="ARBA" id="ARBA00022840"/>
    </source>
</evidence>
<evidence type="ECO:0000256" key="5">
    <source>
        <dbReference type="SAM" id="Coils"/>
    </source>
</evidence>
<dbReference type="GO" id="GO:0051026">
    <property type="term" value="P:chiasma assembly"/>
    <property type="evidence" value="ECO:0007669"/>
    <property type="project" value="TreeGrafter"/>
</dbReference>
<organism evidence="7 8">
    <name type="scientific">Achlya hypogyna</name>
    <name type="common">Oomycete</name>
    <name type="synonym">Protoachlya hypogyna</name>
    <dbReference type="NCBI Taxonomy" id="1202772"/>
    <lineage>
        <taxon>Eukaryota</taxon>
        <taxon>Sar</taxon>
        <taxon>Stramenopiles</taxon>
        <taxon>Oomycota</taxon>
        <taxon>Saprolegniomycetes</taxon>
        <taxon>Saprolegniales</taxon>
        <taxon>Achlyaceae</taxon>
        <taxon>Achlya</taxon>
    </lineage>
</organism>
<dbReference type="PANTHER" id="PTHR11361:SF20">
    <property type="entry name" value="MUTS PROTEIN HOMOLOG 5"/>
    <property type="match status" value="1"/>
</dbReference>
<dbReference type="Proteomes" id="UP000243579">
    <property type="component" value="Unassembled WGS sequence"/>
</dbReference>
<reference evidence="7 8" key="1">
    <citation type="journal article" date="2014" name="Genome Biol. Evol.">
        <title>The secreted proteins of Achlya hypogyna and Thraustotheca clavata identify the ancestral oomycete secretome and reveal gene acquisitions by horizontal gene transfer.</title>
        <authorList>
            <person name="Misner I."/>
            <person name="Blouin N."/>
            <person name="Leonard G."/>
            <person name="Richards T.A."/>
            <person name="Lane C.E."/>
        </authorList>
    </citation>
    <scope>NUCLEOTIDE SEQUENCE [LARGE SCALE GENOMIC DNA]</scope>
    <source>
        <strain evidence="7 8">ATCC 48635</strain>
    </source>
</reference>
<comment type="similarity">
    <text evidence="1">Belongs to the DNA mismatch repair MutS family.</text>
</comment>
<dbReference type="GO" id="GO:0005524">
    <property type="term" value="F:ATP binding"/>
    <property type="evidence" value="ECO:0007669"/>
    <property type="project" value="UniProtKB-KW"/>
</dbReference>
<keyword evidence="2" id="KW-0547">Nucleotide-binding</keyword>